<evidence type="ECO:0000313" key="5">
    <source>
        <dbReference type="Proteomes" id="UP000028725"/>
    </source>
</evidence>
<protein>
    <recommendedName>
        <fullName evidence="3">ADYC domain-containing protein</fullName>
    </recommendedName>
</protein>
<organism evidence="4 5">
    <name type="scientific">Hyalangium minutum</name>
    <dbReference type="NCBI Taxonomy" id="394096"/>
    <lineage>
        <taxon>Bacteria</taxon>
        <taxon>Pseudomonadati</taxon>
        <taxon>Myxococcota</taxon>
        <taxon>Myxococcia</taxon>
        <taxon>Myxococcales</taxon>
        <taxon>Cystobacterineae</taxon>
        <taxon>Archangiaceae</taxon>
        <taxon>Hyalangium</taxon>
    </lineage>
</organism>
<dbReference type="Proteomes" id="UP000028725">
    <property type="component" value="Unassembled WGS sequence"/>
</dbReference>
<dbReference type="AlphaFoldDB" id="A0A085WR47"/>
<feature type="region of interest" description="Disordered" evidence="1">
    <location>
        <begin position="356"/>
        <end position="377"/>
    </location>
</feature>
<dbReference type="EMBL" id="JMCB01000003">
    <property type="protein sequence ID" value="KFE70160.1"/>
    <property type="molecule type" value="Genomic_DNA"/>
</dbReference>
<feature type="signal peptide" evidence="2">
    <location>
        <begin position="1"/>
        <end position="20"/>
    </location>
</feature>
<feature type="chain" id="PRO_5001800044" description="ADYC domain-containing protein" evidence="2">
    <location>
        <begin position="21"/>
        <end position="377"/>
    </location>
</feature>
<dbReference type="Pfam" id="PF20032">
    <property type="entry name" value="ADYC"/>
    <property type="match status" value="1"/>
</dbReference>
<feature type="domain" description="ADYC" evidence="3">
    <location>
        <begin position="149"/>
        <end position="325"/>
    </location>
</feature>
<gene>
    <name evidence="4" type="ORF">DB31_5202</name>
</gene>
<evidence type="ECO:0000256" key="1">
    <source>
        <dbReference type="SAM" id="MobiDB-lite"/>
    </source>
</evidence>
<reference evidence="4 5" key="1">
    <citation type="submission" date="2014-04" db="EMBL/GenBank/DDBJ databases">
        <title>Genome assembly of Hyalangium minutum DSM 14724.</title>
        <authorList>
            <person name="Sharma G."/>
            <person name="Subramanian S."/>
        </authorList>
    </citation>
    <scope>NUCLEOTIDE SEQUENCE [LARGE SCALE GENOMIC DNA]</scope>
    <source>
        <strain evidence="4 5">DSM 14724</strain>
    </source>
</reference>
<keyword evidence="5" id="KW-1185">Reference proteome</keyword>
<dbReference type="STRING" id="394096.DB31_5202"/>
<evidence type="ECO:0000259" key="3">
    <source>
        <dbReference type="Pfam" id="PF20032"/>
    </source>
</evidence>
<keyword evidence="2" id="KW-0732">Signal</keyword>
<accession>A0A085WR47</accession>
<dbReference type="InterPro" id="IPR045426">
    <property type="entry name" value="ADYC"/>
</dbReference>
<evidence type="ECO:0000256" key="2">
    <source>
        <dbReference type="SAM" id="SignalP"/>
    </source>
</evidence>
<proteinExistence type="predicted"/>
<comment type="caution">
    <text evidence="4">The sequence shown here is derived from an EMBL/GenBank/DDBJ whole genome shotgun (WGS) entry which is preliminary data.</text>
</comment>
<name>A0A085WR47_9BACT</name>
<sequence length="377" mass="40387">MSWVSTAAMSLLALTLTVGCGEPLEAEAEAEALGQQEAPMGRLDTGCTSGNCSDPTNGQGIYIAKGFGYCIWLHRDIYFCPEYFSQSQSGPQLTGQTVNSKGESLTQAVTFPVAGRRLGLPVDVLRIGLNAQDLVIAYKDASGYYELSGTDLGNLELDLQNSTLGAFSLRFRPAALDKGVMLYEAEYIRASMSAWAPTCQDSAGKVAFIPERRVDPVTAKVAKDTDSGVVTMACRTGAIATCMVWGYRPHEVSDPERQSMADTAYATCLQAKRAAYFVQSGDYASYTTEGTHIALQDLYGIMNVSMPGVEAVWGPEGARCFSESYRRIPNPGAVLPALPTVIPVPACDQRLHTAAQSGTLQSELREDAPLATGPYVP</sequence>
<evidence type="ECO:0000313" key="4">
    <source>
        <dbReference type="EMBL" id="KFE70160.1"/>
    </source>
</evidence>